<feature type="domain" description="DUF222" evidence="2">
    <location>
        <begin position="103"/>
        <end position="295"/>
    </location>
</feature>
<feature type="region of interest" description="Disordered" evidence="1">
    <location>
        <begin position="485"/>
        <end position="535"/>
    </location>
</feature>
<evidence type="ECO:0000259" key="2">
    <source>
        <dbReference type="Pfam" id="PF02720"/>
    </source>
</evidence>
<name>A0A285E8A1_9ACTN</name>
<dbReference type="CDD" id="cd00085">
    <property type="entry name" value="HNHc"/>
    <property type="match status" value="1"/>
</dbReference>
<dbReference type="OrthoDB" id="5197219at2"/>
<dbReference type="InterPro" id="IPR003615">
    <property type="entry name" value="HNH_nuc"/>
</dbReference>
<dbReference type="RefSeq" id="WP_097204899.1">
    <property type="nucleotide sequence ID" value="NZ_JACHXB010000001.1"/>
</dbReference>
<accession>A0A285E8A1</accession>
<dbReference type="AlphaFoldDB" id="A0A285E8A1"/>
<feature type="compositionally biased region" description="Low complexity" evidence="1">
    <location>
        <begin position="485"/>
        <end position="516"/>
    </location>
</feature>
<dbReference type="Proteomes" id="UP000219514">
    <property type="component" value="Unassembled WGS sequence"/>
</dbReference>
<evidence type="ECO:0000256" key="1">
    <source>
        <dbReference type="SAM" id="MobiDB-lite"/>
    </source>
</evidence>
<reference evidence="3 4" key="1">
    <citation type="submission" date="2017-09" db="EMBL/GenBank/DDBJ databases">
        <authorList>
            <person name="Ehlers B."/>
            <person name="Leendertz F.H."/>
        </authorList>
    </citation>
    <scope>NUCLEOTIDE SEQUENCE [LARGE SCALE GENOMIC DNA]</scope>
    <source>
        <strain evidence="3 4">DSM 46844</strain>
    </source>
</reference>
<sequence>MSVVGRFAVGVSVLPVDVAPPTAWELADPEPWPVAATLVEMLPPRRTEADVVAVLGQITAAEAMLAGLRAQVVTEFAALRPDTWDRRPARPGAAADADEPAGAVSEFFADELALVLNCSRTEATTVTERSTTLIESLPATFAALAEGRLDWPRARAITAELGQPARGTDPAVIGAVEDAVLPHASGLSVRGVREAVRRELAARDAAASERRRRDAQRGADVRLRPVGDGMSELVATMPAELAAACRHVVDAAARAARSAGDERPLGMLRVGALGDLLLDPWDTERESVTAHLTVTAPLNALTPDRFLDQGAGLPSVFARPQAVAEPTGAVDGTPITAAHLRELLTQLDALCPGGLQAPPGGSLTLAITDPDGALLATTTRRELQRLVRRGCPTHGHTGCRCAVLDRPPATGAYSPTAAQRRWVQARDRTCRHPGCATRAGWSDLDHAVARSCGGATACENLCCLCRRHHRLKTFAPRWRHTLTPDGTLTVTTPSGVTRTSRPPGLRPPGLRLTGPRVLTGPPPPPPDPDDDPPPF</sequence>
<evidence type="ECO:0000313" key="4">
    <source>
        <dbReference type="Proteomes" id="UP000219514"/>
    </source>
</evidence>
<protein>
    <recommendedName>
        <fullName evidence="2">DUF222 domain-containing protein</fullName>
    </recommendedName>
</protein>
<gene>
    <name evidence="3" type="ORF">SAMN06893097_1011053</name>
</gene>
<dbReference type="EMBL" id="OBDO01000001">
    <property type="protein sequence ID" value="SNX95245.1"/>
    <property type="molecule type" value="Genomic_DNA"/>
</dbReference>
<organism evidence="3 4">
    <name type="scientific">Geodermatophilus sabuli</name>
    <dbReference type="NCBI Taxonomy" id="1564158"/>
    <lineage>
        <taxon>Bacteria</taxon>
        <taxon>Bacillati</taxon>
        <taxon>Actinomycetota</taxon>
        <taxon>Actinomycetes</taxon>
        <taxon>Geodermatophilales</taxon>
        <taxon>Geodermatophilaceae</taxon>
        <taxon>Geodermatophilus</taxon>
    </lineage>
</organism>
<dbReference type="InterPro" id="IPR003870">
    <property type="entry name" value="DUF222"/>
</dbReference>
<proteinExistence type="predicted"/>
<keyword evidence="4" id="KW-1185">Reference proteome</keyword>
<evidence type="ECO:0000313" key="3">
    <source>
        <dbReference type="EMBL" id="SNX95245.1"/>
    </source>
</evidence>
<dbReference type="Pfam" id="PF02720">
    <property type="entry name" value="DUF222"/>
    <property type="match status" value="1"/>
</dbReference>
<dbReference type="Gene3D" id="1.10.30.50">
    <property type="match status" value="1"/>
</dbReference>